<accession>A0A916Q7M8</accession>
<sequence length="103" mass="12259">MDGIAEKLAEIEKTARAIVENAENQKHLQEKEMQEKRDLFDQKLEKETKDRISAIRSELEENMDEMMEQQGEQNNSEIQFLKQDFEKNHTAYAKEIFDRIIKV</sequence>
<feature type="coiled-coil region" evidence="1">
    <location>
        <begin position="5"/>
        <end position="76"/>
    </location>
</feature>
<evidence type="ECO:0000256" key="1">
    <source>
        <dbReference type="SAM" id="Coils"/>
    </source>
</evidence>
<reference evidence="2" key="1">
    <citation type="submission" date="2020-06" db="EMBL/GenBank/DDBJ databases">
        <title>Characterization of fructooligosaccharide metabolism and fructooligosaccharide-degrading enzymes in human commensal butyrate producers.</title>
        <authorList>
            <person name="Tanno H."/>
            <person name="Fujii T."/>
            <person name="Hirano K."/>
            <person name="Maeno S."/>
            <person name="Tonozuka T."/>
            <person name="Sakamoto M."/>
            <person name="Ohkuma M."/>
            <person name="Tochio T."/>
            <person name="Endo A."/>
        </authorList>
    </citation>
    <scope>NUCLEOTIDE SEQUENCE</scope>
    <source>
        <strain evidence="2">JCM 17466</strain>
    </source>
</reference>
<dbReference type="AlphaFoldDB" id="A0A916Q7M8"/>
<name>A0A916Q7M8_9FIRM</name>
<organism evidence="2 3">
    <name type="scientific">Anaerostipes butyraticus</name>
    <dbReference type="NCBI Taxonomy" id="645466"/>
    <lineage>
        <taxon>Bacteria</taxon>
        <taxon>Bacillati</taxon>
        <taxon>Bacillota</taxon>
        <taxon>Clostridia</taxon>
        <taxon>Lachnospirales</taxon>
        <taxon>Lachnospiraceae</taxon>
        <taxon>Anaerostipes</taxon>
    </lineage>
</organism>
<keyword evidence="3" id="KW-1185">Reference proteome</keyword>
<dbReference type="EMBL" id="BLYI01000023">
    <property type="protein sequence ID" value="GFO84420.1"/>
    <property type="molecule type" value="Genomic_DNA"/>
</dbReference>
<dbReference type="Proteomes" id="UP000613208">
    <property type="component" value="Unassembled WGS sequence"/>
</dbReference>
<protein>
    <recommendedName>
        <fullName evidence="4">ATPase</fullName>
    </recommendedName>
</protein>
<proteinExistence type="predicted"/>
<comment type="caution">
    <text evidence="2">The sequence shown here is derived from an EMBL/GenBank/DDBJ whole genome shotgun (WGS) entry which is preliminary data.</text>
</comment>
<dbReference type="RefSeq" id="WP_201310167.1">
    <property type="nucleotide sequence ID" value="NZ_BLYI01000023.1"/>
</dbReference>
<evidence type="ECO:0008006" key="4">
    <source>
        <dbReference type="Google" id="ProtNLM"/>
    </source>
</evidence>
<evidence type="ECO:0000313" key="3">
    <source>
        <dbReference type="Proteomes" id="UP000613208"/>
    </source>
</evidence>
<keyword evidence="1" id="KW-0175">Coiled coil</keyword>
<evidence type="ECO:0000313" key="2">
    <source>
        <dbReference type="EMBL" id="GFO84420.1"/>
    </source>
</evidence>
<gene>
    <name evidence="2" type="ORF">ANBU17_07670</name>
</gene>